<protein>
    <submittedName>
        <fullName evidence="2">Uncharacterized protein</fullName>
    </submittedName>
</protein>
<proteinExistence type="predicted"/>
<reference evidence="2" key="1">
    <citation type="journal article" date="2015" name="Nature">
        <title>Complex archaea that bridge the gap between prokaryotes and eukaryotes.</title>
        <authorList>
            <person name="Spang A."/>
            <person name="Saw J.H."/>
            <person name="Jorgensen S.L."/>
            <person name="Zaremba-Niedzwiedzka K."/>
            <person name="Martijn J."/>
            <person name="Lind A.E."/>
            <person name="van Eijk R."/>
            <person name="Schleper C."/>
            <person name="Guy L."/>
            <person name="Ettema T.J."/>
        </authorList>
    </citation>
    <scope>NUCLEOTIDE SEQUENCE</scope>
</reference>
<accession>A0A0F9BD61</accession>
<evidence type="ECO:0000256" key="1">
    <source>
        <dbReference type="SAM" id="MobiDB-lite"/>
    </source>
</evidence>
<sequence>MVTRATSYRLRSSGPQAKSDSCSTVPTEGETGTVSGYVLQTFKAEKIITDSCGDKEQILCSTDMIGLGGNYTAASYTAQRFLDPDSGNIVFQASETFDRIIIDEDDVPGAAAL</sequence>
<organism evidence="2">
    <name type="scientific">marine sediment metagenome</name>
    <dbReference type="NCBI Taxonomy" id="412755"/>
    <lineage>
        <taxon>unclassified sequences</taxon>
        <taxon>metagenomes</taxon>
        <taxon>ecological metagenomes</taxon>
    </lineage>
</organism>
<evidence type="ECO:0000313" key="2">
    <source>
        <dbReference type="EMBL" id="KKL11762.1"/>
    </source>
</evidence>
<dbReference type="EMBL" id="LAZR01041525">
    <property type="protein sequence ID" value="KKL11762.1"/>
    <property type="molecule type" value="Genomic_DNA"/>
</dbReference>
<gene>
    <name evidence="2" type="ORF">LCGC14_2542500</name>
</gene>
<feature type="region of interest" description="Disordered" evidence="1">
    <location>
        <begin position="1"/>
        <end position="30"/>
    </location>
</feature>
<name>A0A0F9BD61_9ZZZZ</name>
<dbReference type="AlphaFoldDB" id="A0A0F9BD61"/>
<comment type="caution">
    <text evidence="2">The sequence shown here is derived from an EMBL/GenBank/DDBJ whole genome shotgun (WGS) entry which is preliminary data.</text>
</comment>